<dbReference type="EMBL" id="JYDO01000006">
    <property type="protein sequence ID" value="KRZ79504.1"/>
    <property type="molecule type" value="Genomic_DNA"/>
</dbReference>
<dbReference type="Proteomes" id="UP000054843">
    <property type="component" value="Unassembled WGS sequence"/>
</dbReference>
<name>A0A0V1N6N8_9BILA</name>
<dbReference type="AlphaFoldDB" id="A0A0V1N6N8"/>
<gene>
    <name evidence="1" type="ORF">T10_9914</name>
</gene>
<proteinExistence type="predicted"/>
<sequence>MNFLELFQNMVKMHKLRLVDCIFSFLMMMIKNQMHCSTHDLAVVWASTAIMHAKALLPHLLL</sequence>
<keyword evidence="2" id="KW-1185">Reference proteome</keyword>
<evidence type="ECO:0000313" key="2">
    <source>
        <dbReference type="Proteomes" id="UP000054843"/>
    </source>
</evidence>
<accession>A0A0V1N6N8</accession>
<reference evidence="1 2" key="1">
    <citation type="submission" date="2015-01" db="EMBL/GenBank/DDBJ databases">
        <title>Evolution of Trichinella species and genotypes.</title>
        <authorList>
            <person name="Korhonen P.K."/>
            <person name="Edoardo P."/>
            <person name="Giuseppe L.R."/>
            <person name="Gasser R.B."/>
        </authorList>
    </citation>
    <scope>NUCLEOTIDE SEQUENCE [LARGE SCALE GENOMIC DNA]</scope>
    <source>
        <strain evidence="1">ISS1980</strain>
    </source>
</reference>
<comment type="caution">
    <text evidence="1">The sequence shown here is derived from an EMBL/GenBank/DDBJ whole genome shotgun (WGS) entry which is preliminary data.</text>
</comment>
<organism evidence="1 2">
    <name type="scientific">Trichinella papuae</name>
    <dbReference type="NCBI Taxonomy" id="268474"/>
    <lineage>
        <taxon>Eukaryota</taxon>
        <taxon>Metazoa</taxon>
        <taxon>Ecdysozoa</taxon>
        <taxon>Nematoda</taxon>
        <taxon>Enoplea</taxon>
        <taxon>Dorylaimia</taxon>
        <taxon>Trichinellida</taxon>
        <taxon>Trichinellidae</taxon>
        <taxon>Trichinella</taxon>
    </lineage>
</organism>
<protein>
    <submittedName>
        <fullName evidence="1">Uncharacterized protein</fullName>
    </submittedName>
</protein>
<evidence type="ECO:0000313" key="1">
    <source>
        <dbReference type="EMBL" id="KRZ79504.1"/>
    </source>
</evidence>